<dbReference type="OrthoDB" id="5878665at2"/>
<organism evidence="1 2">
    <name type="scientific">Vibrio inusitatus NBRC 102082</name>
    <dbReference type="NCBI Taxonomy" id="1219070"/>
    <lineage>
        <taxon>Bacteria</taxon>
        <taxon>Pseudomonadati</taxon>
        <taxon>Pseudomonadota</taxon>
        <taxon>Gammaproteobacteria</taxon>
        <taxon>Vibrionales</taxon>
        <taxon>Vibrionaceae</taxon>
        <taxon>Vibrio</taxon>
    </lineage>
</organism>
<evidence type="ECO:0000313" key="1">
    <source>
        <dbReference type="EMBL" id="GEA51392.1"/>
    </source>
</evidence>
<dbReference type="EMBL" id="BJLF01000010">
    <property type="protein sequence ID" value="GEA51392.1"/>
    <property type="molecule type" value="Genomic_DNA"/>
</dbReference>
<keyword evidence="2" id="KW-1185">Reference proteome</keyword>
<accession>A0A4Y3HXG5</accession>
<name>A0A4Y3HXG5_9VIBR</name>
<comment type="caution">
    <text evidence="1">The sequence shown here is derived from an EMBL/GenBank/DDBJ whole genome shotgun (WGS) entry which is preliminary data.</text>
</comment>
<evidence type="ECO:0000313" key="2">
    <source>
        <dbReference type="Proteomes" id="UP000318717"/>
    </source>
</evidence>
<gene>
    <name evidence="1" type="ORF">VIN01S_21960</name>
</gene>
<proteinExistence type="predicted"/>
<protein>
    <submittedName>
        <fullName evidence="1">Uncharacterized protein</fullName>
    </submittedName>
</protein>
<dbReference type="RefSeq" id="WP_141345712.1">
    <property type="nucleotide sequence ID" value="NZ_BJLF01000010.1"/>
</dbReference>
<reference evidence="1 2" key="1">
    <citation type="submission" date="2019-06" db="EMBL/GenBank/DDBJ databases">
        <title>Whole genome shotgun sequence of Vibrio inusitatus NBRC 102082.</title>
        <authorList>
            <person name="Hosoyama A."/>
            <person name="Uohara A."/>
            <person name="Ohji S."/>
            <person name="Ichikawa N."/>
        </authorList>
    </citation>
    <scope>NUCLEOTIDE SEQUENCE [LARGE SCALE GENOMIC DNA]</scope>
    <source>
        <strain evidence="1 2">NBRC 102082</strain>
    </source>
</reference>
<dbReference type="Proteomes" id="UP000318717">
    <property type="component" value="Unassembled WGS sequence"/>
</dbReference>
<sequence length="78" mass="9014">MEVVIYNCNKGSEVERFKLSPYKMDTFLEEMHCESQCDHCDNGVLVELYEAGRLTMSKRTNLTPQLERLLRSSKALLA</sequence>
<dbReference type="AlphaFoldDB" id="A0A4Y3HXG5"/>